<sequence>MENIARILQNANVLKGPGSYCTQSRQTWPFPVCDVIYYENMLPSFVC</sequence>
<reference evidence="1" key="2">
    <citation type="journal article" date="2015" name="Fish Shellfish Immunol.">
        <title>Early steps in the European eel (Anguilla anguilla)-Vibrio vulnificus interaction in the gills: Role of the RtxA13 toxin.</title>
        <authorList>
            <person name="Callol A."/>
            <person name="Pajuelo D."/>
            <person name="Ebbesson L."/>
            <person name="Teles M."/>
            <person name="MacKenzie S."/>
            <person name="Amaro C."/>
        </authorList>
    </citation>
    <scope>NUCLEOTIDE SEQUENCE</scope>
</reference>
<dbReference type="EMBL" id="GBXM01083771">
    <property type="protein sequence ID" value="JAH24806.1"/>
    <property type="molecule type" value="Transcribed_RNA"/>
</dbReference>
<dbReference type="EMBL" id="GBXM01066519">
    <property type="protein sequence ID" value="JAH42058.1"/>
    <property type="molecule type" value="Transcribed_RNA"/>
</dbReference>
<organism evidence="1">
    <name type="scientific">Anguilla anguilla</name>
    <name type="common">European freshwater eel</name>
    <name type="synonym">Muraena anguilla</name>
    <dbReference type="NCBI Taxonomy" id="7936"/>
    <lineage>
        <taxon>Eukaryota</taxon>
        <taxon>Metazoa</taxon>
        <taxon>Chordata</taxon>
        <taxon>Craniata</taxon>
        <taxon>Vertebrata</taxon>
        <taxon>Euteleostomi</taxon>
        <taxon>Actinopterygii</taxon>
        <taxon>Neopterygii</taxon>
        <taxon>Teleostei</taxon>
        <taxon>Anguilliformes</taxon>
        <taxon>Anguillidae</taxon>
        <taxon>Anguilla</taxon>
    </lineage>
</organism>
<reference evidence="1" key="1">
    <citation type="submission" date="2014-11" db="EMBL/GenBank/DDBJ databases">
        <authorList>
            <person name="Amaro Gonzalez C."/>
        </authorList>
    </citation>
    <scope>NUCLEOTIDE SEQUENCE</scope>
</reference>
<protein>
    <submittedName>
        <fullName evidence="1">Uncharacterized protein</fullName>
    </submittedName>
</protein>
<dbReference type="AlphaFoldDB" id="A0A0E9R6P1"/>
<proteinExistence type="predicted"/>
<evidence type="ECO:0000313" key="1">
    <source>
        <dbReference type="EMBL" id="JAH24806.1"/>
    </source>
</evidence>
<accession>A0A0E9R6P1</accession>
<name>A0A0E9R6P1_ANGAN</name>